<dbReference type="InterPro" id="IPR000223">
    <property type="entry name" value="Pept_S26A_signal_pept_1"/>
</dbReference>
<dbReference type="Gene3D" id="2.10.109.10">
    <property type="entry name" value="Umud Fragment, subunit A"/>
    <property type="match status" value="1"/>
</dbReference>
<dbReference type="Pfam" id="PF10502">
    <property type="entry name" value="Peptidase_S26"/>
    <property type="match status" value="1"/>
</dbReference>
<proteinExistence type="inferred from homology"/>
<comment type="caution">
    <text evidence="5">The sequence shown here is derived from an EMBL/GenBank/DDBJ whole genome shotgun (WGS) entry which is preliminary data.</text>
</comment>
<dbReference type="PANTHER" id="PTHR43390:SF1">
    <property type="entry name" value="CHLOROPLAST PROCESSING PEPTIDASE"/>
    <property type="match status" value="1"/>
</dbReference>
<dbReference type="Proteomes" id="UP001501496">
    <property type="component" value="Unassembled WGS sequence"/>
</dbReference>
<keyword evidence="3" id="KW-0378">Hydrolase</keyword>
<dbReference type="SUPFAM" id="SSF51306">
    <property type="entry name" value="LexA/Signal peptidase"/>
    <property type="match status" value="1"/>
</dbReference>
<dbReference type="InterPro" id="IPR019533">
    <property type="entry name" value="Peptidase_S26"/>
</dbReference>
<protein>
    <recommendedName>
        <fullName evidence="2 3">Signal peptidase I</fullName>
        <ecNumber evidence="3">3.4.21.89</ecNumber>
    </recommendedName>
</protein>
<evidence type="ECO:0000256" key="2">
    <source>
        <dbReference type="ARBA" id="ARBA00019232"/>
    </source>
</evidence>
<gene>
    <name evidence="5" type="ORF">GCM10022291_31710</name>
</gene>
<keyword evidence="3" id="KW-0645">Protease</keyword>
<dbReference type="CDD" id="cd06530">
    <property type="entry name" value="S26_SPase_I"/>
    <property type="match status" value="1"/>
</dbReference>
<keyword evidence="6" id="KW-1185">Reference proteome</keyword>
<name>A0ABP8CH43_9FLAO</name>
<dbReference type="RefSeq" id="WP_344789333.1">
    <property type="nucleotide sequence ID" value="NZ_BAABCA010000007.1"/>
</dbReference>
<dbReference type="PANTHER" id="PTHR43390">
    <property type="entry name" value="SIGNAL PEPTIDASE I"/>
    <property type="match status" value="1"/>
</dbReference>
<evidence type="ECO:0000313" key="6">
    <source>
        <dbReference type="Proteomes" id="UP001501496"/>
    </source>
</evidence>
<sequence length="225" mass="25926">MKKILRLLLISLGALIVIFVALGEMNILKIYNIPTTANDPGIKANSKILVSNMVNFENGDFICYKYEDSLYGKQVRVHRLLGKTDDIIEIRDGVFFINDLNIDKNIALKHFYSIEFEAYFDLIKNEVINEETEAFKIKDRMMLTLLDKVAEENGLSDDIKMEQKFFADQAVKEKYNKNWNMDNFGPLKIPKDKCFVIGDNRHNSIDSRYIGLINESDIVGTVIKK</sequence>
<comment type="catalytic activity">
    <reaction evidence="3">
        <text>Cleavage of hydrophobic, N-terminal signal or leader sequences from secreted and periplasmic proteins.</text>
        <dbReference type="EC" id="3.4.21.89"/>
    </reaction>
</comment>
<evidence type="ECO:0000256" key="1">
    <source>
        <dbReference type="ARBA" id="ARBA00009370"/>
    </source>
</evidence>
<evidence type="ECO:0000313" key="5">
    <source>
        <dbReference type="EMBL" id="GAA4239019.1"/>
    </source>
</evidence>
<reference evidence="6" key="1">
    <citation type="journal article" date="2019" name="Int. J. Syst. Evol. Microbiol.">
        <title>The Global Catalogue of Microorganisms (GCM) 10K type strain sequencing project: providing services to taxonomists for standard genome sequencing and annotation.</title>
        <authorList>
            <consortium name="The Broad Institute Genomics Platform"/>
            <consortium name="The Broad Institute Genome Sequencing Center for Infectious Disease"/>
            <person name="Wu L."/>
            <person name="Ma J."/>
        </authorList>
    </citation>
    <scope>NUCLEOTIDE SEQUENCE [LARGE SCALE GENOMIC DNA]</scope>
    <source>
        <strain evidence="6">JCM 17630</strain>
    </source>
</reference>
<dbReference type="NCBIfam" id="TIGR02227">
    <property type="entry name" value="sigpep_I_bact"/>
    <property type="match status" value="1"/>
</dbReference>
<comment type="similarity">
    <text evidence="1 3">Belongs to the peptidase S26 family.</text>
</comment>
<dbReference type="EC" id="3.4.21.89" evidence="3"/>
<feature type="domain" description="Peptidase S26" evidence="4">
    <location>
        <begin position="12"/>
        <end position="222"/>
    </location>
</feature>
<accession>A0ABP8CH43</accession>
<evidence type="ECO:0000256" key="3">
    <source>
        <dbReference type="RuleBase" id="RU362042"/>
    </source>
</evidence>
<dbReference type="InterPro" id="IPR036286">
    <property type="entry name" value="LexA/Signal_pep-like_sf"/>
</dbReference>
<comment type="subcellular location">
    <subcellularLocation>
        <location evidence="3">Membrane</location>
        <topology evidence="3">Single-pass type II membrane protein</topology>
    </subcellularLocation>
</comment>
<organism evidence="5 6">
    <name type="scientific">Postechiella marina</name>
    <dbReference type="NCBI Taxonomy" id="943941"/>
    <lineage>
        <taxon>Bacteria</taxon>
        <taxon>Pseudomonadati</taxon>
        <taxon>Bacteroidota</taxon>
        <taxon>Flavobacteriia</taxon>
        <taxon>Flavobacteriales</taxon>
        <taxon>Flavobacteriaceae</taxon>
        <taxon>Postechiella</taxon>
    </lineage>
</organism>
<dbReference type="PRINTS" id="PR00727">
    <property type="entry name" value="LEADERPTASE"/>
</dbReference>
<dbReference type="EMBL" id="BAABCA010000007">
    <property type="protein sequence ID" value="GAA4239019.1"/>
    <property type="molecule type" value="Genomic_DNA"/>
</dbReference>
<evidence type="ECO:0000259" key="4">
    <source>
        <dbReference type="Pfam" id="PF10502"/>
    </source>
</evidence>